<dbReference type="AlphaFoldDB" id="A0A382RLT7"/>
<name>A0A382RLT7_9ZZZZ</name>
<gene>
    <name evidence="2" type="ORF">METZ01_LOCUS351503</name>
</gene>
<dbReference type="InterPro" id="IPR030392">
    <property type="entry name" value="S74_ICA"/>
</dbReference>
<feature type="domain" description="Peptidase S74" evidence="1">
    <location>
        <begin position="1"/>
        <end position="58"/>
    </location>
</feature>
<evidence type="ECO:0000259" key="1">
    <source>
        <dbReference type="PROSITE" id="PS51688"/>
    </source>
</evidence>
<dbReference type="PROSITE" id="PS51688">
    <property type="entry name" value="ICA"/>
    <property type="match status" value="1"/>
</dbReference>
<feature type="non-terminal residue" evidence="2">
    <location>
        <position position="1"/>
    </location>
</feature>
<proteinExistence type="predicted"/>
<sequence>QEVKAAIDQHSNIKDGFSMWDNDDPAGQQRVGETALIPMLVKSIQELSATVETLQSEIELLKGE</sequence>
<organism evidence="2">
    <name type="scientific">marine metagenome</name>
    <dbReference type="NCBI Taxonomy" id="408172"/>
    <lineage>
        <taxon>unclassified sequences</taxon>
        <taxon>metagenomes</taxon>
        <taxon>ecological metagenomes</taxon>
    </lineage>
</organism>
<protein>
    <recommendedName>
        <fullName evidence="1">Peptidase S74 domain-containing protein</fullName>
    </recommendedName>
</protein>
<evidence type="ECO:0000313" key="2">
    <source>
        <dbReference type="EMBL" id="SVC98649.1"/>
    </source>
</evidence>
<reference evidence="2" key="1">
    <citation type="submission" date="2018-05" db="EMBL/GenBank/DDBJ databases">
        <authorList>
            <person name="Lanie J.A."/>
            <person name="Ng W.-L."/>
            <person name="Kazmierczak K.M."/>
            <person name="Andrzejewski T.M."/>
            <person name="Davidsen T.M."/>
            <person name="Wayne K.J."/>
            <person name="Tettelin H."/>
            <person name="Glass J.I."/>
            <person name="Rusch D."/>
            <person name="Podicherti R."/>
            <person name="Tsui H.-C.T."/>
            <person name="Winkler M.E."/>
        </authorList>
    </citation>
    <scope>NUCLEOTIDE SEQUENCE</scope>
</reference>
<accession>A0A382RLT7</accession>
<dbReference type="EMBL" id="UINC01122687">
    <property type="protein sequence ID" value="SVC98649.1"/>
    <property type="molecule type" value="Genomic_DNA"/>
</dbReference>